<evidence type="ECO:0000256" key="1">
    <source>
        <dbReference type="SAM" id="MobiDB-lite"/>
    </source>
</evidence>
<gene>
    <name evidence="3" type="ORF">COEREDRAFT_79593</name>
</gene>
<feature type="chain" id="PRO_5013781063" evidence="2">
    <location>
        <begin position="19"/>
        <end position="126"/>
    </location>
</feature>
<evidence type="ECO:0000313" key="4">
    <source>
        <dbReference type="Proteomes" id="UP000242474"/>
    </source>
</evidence>
<feature type="compositionally biased region" description="Polar residues" evidence="1">
    <location>
        <begin position="115"/>
        <end position="126"/>
    </location>
</feature>
<organism evidence="3 4">
    <name type="scientific">Coemansia reversa (strain ATCC 12441 / NRRL 1564)</name>
    <dbReference type="NCBI Taxonomy" id="763665"/>
    <lineage>
        <taxon>Eukaryota</taxon>
        <taxon>Fungi</taxon>
        <taxon>Fungi incertae sedis</taxon>
        <taxon>Zoopagomycota</taxon>
        <taxon>Kickxellomycotina</taxon>
        <taxon>Kickxellomycetes</taxon>
        <taxon>Kickxellales</taxon>
        <taxon>Kickxellaceae</taxon>
        <taxon>Coemansia</taxon>
    </lineage>
</organism>
<evidence type="ECO:0000313" key="3">
    <source>
        <dbReference type="EMBL" id="PIA18539.1"/>
    </source>
</evidence>
<feature type="region of interest" description="Disordered" evidence="1">
    <location>
        <begin position="25"/>
        <end position="54"/>
    </location>
</feature>
<feature type="signal peptide" evidence="2">
    <location>
        <begin position="1"/>
        <end position="18"/>
    </location>
</feature>
<name>A0A2G5BHQ3_COERN</name>
<evidence type="ECO:0000256" key="2">
    <source>
        <dbReference type="SAM" id="SignalP"/>
    </source>
</evidence>
<sequence length="126" mass="12886">MKLVFAIAAFTVAVVVQAQNDNLDAPTLPPGAYSPDFISGPGTGLPPDATDGGIAAPSPTFAVKPWFSTFVSTSGVEDGDSTEISSIIESESFDQAVELNSGNEGLDTGEEESSAPETSSNIGLNF</sequence>
<keyword evidence="4" id="KW-1185">Reference proteome</keyword>
<dbReference type="OrthoDB" id="10380823at2759"/>
<reference evidence="3 4" key="1">
    <citation type="journal article" date="2015" name="Genome Biol. Evol.">
        <title>Phylogenomic analyses indicate that early fungi evolved digesting cell walls of algal ancestors of land plants.</title>
        <authorList>
            <person name="Chang Y."/>
            <person name="Wang S."/>
            <person name="Sekimoto S."/>
            <person name="Aerts A.L."/>
            <person name="Choi C."/>
            <person name="Clum A."/>
            <person name="LaButti K.M."/>
            <person name="Lindquist E.A."/>
            <person name="Yee Ngan C."/>
            <person name="Ohm R.A."/>
            <person name="Salamov A.A."/>
            <person name="Grigoriev I.V."/>
            <person name="Spatafora J.W."/>
            <person name="Berbee M.L."/>
        </authorList>
    </citation>
    <scope>NUCLEOTIDE SEQUENCE [LARGE SCALE GENOMIC DNA]</scope>
    <source>
        <strain evidence="3 4">NRRL 1564</strain>
    </source>
</reference>
<protein>
    <submittedName>
        <fullName evidence="3">Uncharacterized protein</fullName>
    </submittedName>
</protein>
<proteinExistence type="predicted"/>
<accession>A0A2G5BHQ3</accession>
<dbReference type="EMBL" id="KZ303489">
    <property type="protein sequence ID" value="PIA18539.1"/>
    <property type="molecule type" value="Genomic_DNA"/>
</dbReference>
<dbReference type="Proteomes" id="UP000242474">
    <property type="component" value="Unassembled WGS sequence"/>
</dbReference>
<keyword evidence="2" id="KW-0732">Signal</keyword>
<feature type="region of interest" description="Disordered" evidence="1">
    <location>
        <begin position="93"/>
        <end position="126"/>
    </location>
</feature>
<dbReference type="AlphaFoldDB" id="A0A2G5BHQ3"/>